<organism evidence="2 3">
    <name type="scientific">Aureicoccus marinus</name>
    <dbReference type="NCBI Taxonomy" id="754435"/>
    <lineage>
        <taxon>Bacteria</taxon>
        <taxon>Pseudomonadati</taxon>
        <taxon>Bacteroidota</taxon>
        <taxon>Flavobacteriia</taxon>
        <taxon>Flavobacteriales</taxon>
        <taxon>Flavobacteriaceae</taxon>
        <taxon>Aureicoccus</taxon>
    </lineage>
</organism>
<reference evidence="3" key="1">
    <citation type="submission" date="2016-11" db="EMBL/GenBank/DDBJ databases">
        <title>Trade-off between light-utilization and light-protection in marine flavobacteria.</title>
        <authorList>
            <person name="Kumagai Y."/>
            <person name="Yoshizawa S."/>
            <person name="Kogure K."/>
        </authorList>
    </citation>
    <scope>NUCLEOTIDE SEQUENCE [LARGE SCALE GENOMIC DNA]</scope>
    <source>
        <strain evidence="3">SG-18</strain>
    </source>
</reference>
<dbReference type="InterPro" id="IPR050553">
    <property type="entry name" value="Thioredoxin_ResA/DsbE_sf"/>
</dbReference>
<protein>
    <recommendedName>
        <fullName evidence="1">Thioredoxin domain-containing protein</fullName>
    </recommendedName>
</protein>
<dbReference type="InterPro" id="IPR036249">
    <property type="entry name" value="Thioredoxin-like_sf"/>
</dbReference>
<dbReference type="PROSITE" id="PS51352">
    <property type="entry name" value="THIOREDOXIN_2"/>
    <property type="match status" value="1"/>
</dbReference>
<evidence type="ECO:0000313" key="3">
    <source>
        <dbReference type="Proteomes" id="UP000239366"/>
    </source>
</evidence>
<dbReference type="GO" id="GO:0016491">
    <property type="term" value="F:oxidoreductase activity"/>
    <property type="evidence" value="ECO:0007669"/>
    <property type="project" value="InterPro"/>
</dbReference>
<dbReference type="AlphaFoldDB" id="A0A2S7T6I3"/>
<evidence type="ECO:0000259" key="1">
    <source>
        <dbReference type="PROSITE" id="PS51352"/>
    </source>
</evidence>
<dbReference type="Pfam" id="PF00578">
    <property type="entry name" value="AhpC-TSA"/>
    <property type="match status" value="1"/>
</dbReference>
<sequence length="205" mass="24092">MIFLGAAYYLLIAYNNIEVDRELPQHPMLNQFRTIDRINSFRGKVVLVDFWFQSCEPCLAEMKQFPYLLEKYGDQLQIMSIGIDPPAMTKQLLQEKKAPWTFIQDDNPQWTFYSDNRRFKSYVRDLEITTYPSYLLIDPDGKIIGTPKSGALAVDIHFQGYPSIQLAGNYLWAKFWTLRRAWIPLLIVLGLWEIVKYRKRVSSHS</sequence>
<dbReference type="PANTHER" id="PTHR42852">
    <property type="entry name" value="THIOL:DISULFIDE INTERCHANGE PROTEIN DSBE"/>
    <property type="match status" value="1"/>
</dbReference>
<keyword evidence="3" id="KW-1185">Reference proteome</keyword>
<dbReference type="InterPro" id="IPR013766">
    <property type="entry name" value="Thioredoxin_domain"/>
</dbReference>
<dbReference type="InterPro" id="IPR000866">
    <property type="entry name" value="AhpC/TSA"/>
</dbReference>
<accession>A0A2S7T6I3</accession>
<dbReference type="EMBL" id="MQVX01000001">
    <property type="protein sequence ID" value="PQJ15191.1"/>
    <property type="molecule type" value="Genomic_DNA"/>
</dbReference>
<evidence type="ECO:0000313" key="2">
    <source>
        <dbReference type="EMBL" id="PQJ15191.1"/>
    </source>
</evidence>
<name>A0A2S7T6I3_9FLAO</name>
<proteinExistence type="predicted"/>
<gene>
    <name evidence="2" type="ORF">BST99_05115</name>
</gene>
<comment type="caution">
    <text evidence="2">The sequence shown here is derived from an EMBL/GenBank/DDBJ whole genome shotgun (WGS) entry which is preliminary data.</text>
</comment>
<dbReference type="Proteomes" id="UP000239366">
    <property type="component" value="Unassembled WGS sequence"/>
</dbReference>
<feature type="domain" description="Thioredoxin" evidence="1">
    <location>
        <begin position="2"/>
        <end position="166"/>
    </location>
</feature>
<dbReference type="CDD" id="cd02966">
    <property type="entry name" value="TlpA_like_family"/>
    <property type="match status" value="1"/>
</dbReference>
<dbReference type="Gene3D" id="3.40.30.10">
    <property type="entry name" value="Glutaredoxin"/>
    <property type="match status" value="1"/>
</dbReference>
<dbReference type="PANTHER" id="PTHR42852:SF17">
    <property type="entry name" value="THIOREDOXIN-LIKE PROTEIN HI_1115"/>
    <property type="match status" value="1"/>
</dbReference>
<dbReference type="GO" id="GO:0016209">
    <property type="term" value="F:antioxidant activity"/>
    <property type="evidence" value="ECO:0007669"/>
    <property type="project" value="InterPro"/>
</dbReference>
<dbReference type="SUPFAM" id="SSF52833">
    <property type="entry name" value="Thioredoxin-like"/>
    <property type="match status" value="1"/>
</dbReference>